<dbReference type="PANTHER" id="PTHR13774">
    <property type="entry name" value="PHENAZINE BIOSYNTHESIS PROTEIN"/>
    <property type="match status" value="1"/>
</dbReference>
<dbReference type="AlphaFoldDB" id="A0A4V4JQ70"/>
<dbReference type="InterPro" id="IPR003719">
    <property type="entry name" value="Phenazine_PhzF-like"/>
</dbReference>
<sequence>MARYLDFVYLDVFTTTPFQGNPLAIIHLPSPTSTHPALTQAQKQAIARELNLSETVFIHELSPNRKGDRNSNQRKIDIFMPTLELPFAGHPTVGTAVYLQDRNVDTLVTKAGPIAIHHASPGHVGVSIPHNTHLHQKTTSFIPSEIQELQLHPNLAVRRAELIAPIFSIVDGMNFGLIQLQNLEELSLVFPGASGFSTANNLLDDGWKNTYMARYYYVVLSSSSASSETRYVALRTRMMEKNFEDPATGAAAAALSSYYALYKCDETELQVSITQGVEFGRQSDISVYVALSVGEDGKRMIKEVRLGGTATQTLKGSVMVPPV</sequence>
<evidence type="ECO:0000256" key="1">
    <source>
        <dbReference type="PIRSR" id="PIRSR016184-1"/>
    </source>
</evidence>
<proteinExistence type="predicted"/>
<dbReference type="EMBL" id="QZBD01000824">
    <property type="protein sequence ID" value="THY04783.1"/>
    <property type="molecule type" value="Genomic_DNA"/>
</dbReference>
<name>A0A4V4JQ70_AURPU</name>
<dbReference type="NCBIfam" id="TIGR00654">
    <property type="entry name" value="PhzF_family"/>
    <property type="match status" value="1"/>
</dbReference>
<dbReference type="Pfam" id="PF02567">
    <property type="entry name" value="PhzC-PhzF"/>
    <property type="match status" value="1"/>
</dbReference>
<organism evidence="2 3">
    <name type="scientific">Aureobasidium pullulans</name>
    <name type="common">Black yeast</name>
    <name type="synonym">Pullularia pullulans</name>
    <dbReference type="NCBI Taxonomy" id="5580"/>
    <lineage>
        <taxon>Eukaryota</taxon>
        <taxon>Fungi</taxon>
        <taxon>Dikarya</taxon>
        <taxon>Ascomycota</taxon>
        <taxon>Pezizomycotina</taxon>
        <taxon>Dothideomycetes</taxon>
        <taxon>Dothideomycetidae</taxon>
        <taxon>Dothideales</taxon>
        <taxon>Saccotheciaceae</taxon>
        <taxon>Aureobasidium</taxon>
    </lineage>
</organism>
<dbReference type="Gene3D" id="3.10.310.10">
    <property type="entry name" value="Diaminopimelate Epimerase, Chain A, domain 1"/>
    <property type="match status" value="2"/>
</dbReference>
<evidence type="ECO:0000313" key="2">
    <source>
        <dbReference type="EMBL" id="THY04783.1"/>
    </source>
</evidence>
<dbReference type="GO" id="GO:0005737">
    <property type="term" value="C:cytoplasm"/>
    <property type="evidence" value="ECO:0007669"/>
    <property type="project" value="TreeGrafter"/>
</dbReference>
<protein>
    <recommendedName>
        <fullName evidence="4">Diaminopimelate epimerase-like protein</fullName>
    </recommendedName>
</protein>
<dbReference type="PANTHER" id="PTHR13774:SF32">
    <property type="entry name" value="ANTISENSE-ENHANCING SEQUENCE 1"/>
    <property type="match status" value="1"/>
</dbReference>
<evidence type="ECO:0000313" key="3">
    <source>
        <dbReference type="Proteomes" id="UP000306584"/>
    </source>
</evidence>
<comment type="caution">
    <text evidence="2">The sequence shown here is derived from an EMBL/GenBank/DDBJ whole genome shotgun (WGS) entry which is preliminary data.</text>
</comment>
<evidence type="ECO:0008006" key="4">
    <source>
        <dbReference type="Google" id="ProtNLM"/>
    </source>
</evidence>
<reference evidence="2 3" key="1">
    <citation type="submission" date="2018-10" db="EMBL/GenBank/DDBJ databases">
        <title>Fifty Aureobasidium pullulans genomes reveal a recombining polyextremotolerant generalist.</title>
        <authorList>
            <person name="Gostincar C."/>
            <person name="Turk M."/>
            <person name="Zajc J."/>
            <person name="Gunde-Cimerman N."/>
        </authorList>
    </citation>
    <scope>NUCLEOTIDE SEQUENCE [LARGE SCALE GENOMIC DNA]</scope>
    <source>
        <strain evidence="2 3">EXF-6604</strain>
    </source>
</reference>
<dbReference type="Proteomes" id="UP000306584">
    <property type="component" value="Unassembled WGS sequence"/>
</dbReference>
<dbReference type="GO" id="GO:0016853">
    <property type="term" value="F:isomerase activity"/>
    <property type="evidence" value="ECO:0007669"/>
    <property type="project" value="TreeGrafter"/>
</dbReference>
<dbReference type="PIRSF" id="PIRSF016184">
    <property type="entry name" value="PhzC_PhzF"/>
    <property type="match status" value="1"/>
</dbReference>
<accession>A0A4V4JQ70</accession>
<feature type="active site" evidence="1">
    <location>
        <position position="54"/>
    </location>
</feature>
<dbReference type="SUPFAM" id="SSF54506">
    <property type="entry name" value="Diaminopimelate epimerase-like"/>
    <property type="match status" value="1"/>
</dbReference>
<gene>
    <name evidence="2" type="ORF">D6D01_10073</name>
</gene>